<dbReference type="KEGG" id="bpb:bpr_IV088"/>
<keyword evidence="3" id="KW-1185">Reference proteome</keyword>
<feature type="transmembrane region" description="Helical" evidence="1">
    <location>
        <begin position="5"/>
        <end position="23"/>
    </location>
</feature>
<protein>
    <submittedName>
        <fullName evidence="2">Uncharacterized protein</fullName>
    </submittedName>
</protein>
<geneLocation type="plasmid" evidence="2 3">
    <name>pCY186</name>
</geneLocation>
<evidence type="ECO:0000313" key="3">
    <source>
        <dbReference type="Proteomes" id="UP000001299"/>
    </source>
</evidence>
<proteinExistence type="predicted"/>
<dbReference type="AlphaFoldDB" id="E0S4X1"/>
<keyword evidence="1" id="KW-0472">Membrane</keyword>
<reference evidence="2 3" key="1">
    <citation type="journal article" date="2010" name="PLoS ONE">
        <title>The glycobiome of the rumen bacterium Butyrivibrio proteoclasticus B316(T) highlights adaptation to a polysaccharide-rich environment.</title>
        <authorList>
            <person name="Kelly W.J."/>
            <person name="Leahy S.C."/>
            <person name="Altermann E."/>
            <person name="Yeoman C.J."/>
            <person name="Dunne J.C."/>
            <person name="Kong Z."/>
            <person name="Pacheco D.M."/>
            <person name="Li D."/>
            <person name="Noel S.J."/>
            <person name="Moon C.D."/>
            <person name="Cookson A.L."/>
            <person name="Attwood G.T."/>
        </authorList>
    </citation>
    <scope>NUCLEOTIDE SEQUENCE [LARGE SCALE GENOMIC DNA]</scope>
    <source>
        <strain evidence="3">ATCC 51982 / DSM 14932 / B316</strain>
        <plasmid evidence="3">Plasmid pCY186</plasmid>
    </source>
</reference>
<sequence length="101" mass="11603">MNKKYLLGTITLAAAIFAFLWYRDVLFDTTFIFGLIPYPVLFIAYIVFAIIGIKELLKGNHQFVAGLIILLATFFVVRFFHLEMQRLLGIIDFIPTNVLKS</sequence>
<dbReference type="Proteomes" id="UP000001299">
    <property type="component" value="Plasmid pCY186"/>
</dbReference>
<dbReference type="HOGENOM" id="CLU_2286261_0_0_9"/>
<evidence type="ECO:0000256" key="1">
    <source>
        <dbReference type="SAM" id="Phobius"/>
    </source>
</evidence>
<keyword evidence="1" id="KW-1133">Transmembrane helix</keyword>
<dbReference type="RefSeq" id="WP_013283101.1">
    <property type="nucleotide sequence ID" value="NC_014390.1"/>
</dbReference>
<name>E0S4X1_BUTPB</name>
<gene>
    <name evidence="2" type="ordered locus">bpr_IV088</name>
</gene>
<keyword evidence="2" id="KW-0614">Plasmid</keyword>
<accession>E0S4X1</accession>
<dbReference type="EMBL" id="CP001813">
    <property type="protein sequence ID" value="ADL36453.1"/>
    <property type="molecule type" value="Genomic_DNA"/>
</dbReference>
<organism evidence="2 3">
    <name type="scientific">Butyrivibrio proteoclasticus (strain ATCC 51982 / DSM 14932 / B316)</name>
    <name type="common">Clostridium proteoclasticum</name>
    <dbReference type="NCBI Taxonomy" id="515622"/>
    <lineage>
        <taxon>Bacteria</taxon>
        <taxon>Bacillati</taxon>
        <taxon>Bacillota</taxon>
        <taxon>Clostridia</taxon>
        <taxon>Lachnospirales</taxon>
        <taxon>Lachnospiraceae</taxon>
        <taxon>Butyrivibrio</taxon>
    </lineage>
</organism>
<evidence type="ECO:0000313" key="2">
    <source>
        <dbReference type="EMBL" id="ADL36453.1"/>
    </source>
</evidence>
<keyword evidence="1" id="KW-0812">Transmembrane</keyword>
<feature type="transmembrane region" description="Helical" evidence="1">
    <location>
        <begin position="63"/>
        <end position="81"/>
    </location>
</feature>
<feature type="transmembrane region" description="Helical" evidence="1">
    <location>
        <begin position="29"/>
        <end position="51"/>
    </location>
</feature>